<keyword evidence="5" id="KW-0325">Glycoprotein</keyword>
<dbReference type="Gene3D" id="2.170.140.10">
    <property type="entry name" value="Chitin binding domain"/>
    <property type="match status" value="3"/>
</dbReference>
<dbReference type="PROSITE" id="PS50940">
    <property type="entry name" value="CHIT_BIND_II"/>
    <property type="match status" value="3"/>
</dbReference>
<dbReference type="SUPFAM" id="SSF57625">
    <property type="entry name" value="Invertebrate chitin-binding proteins"/>
    <property type="match status" value="3"/>
</dbReference>
<sequence>MKWIILISLLCFAEAKESRDVNEKSRELCPDVTCSPENPNPPAWAEYHPHPYDCTKFCQCDWGVPIEMDCPEGLVWNQDANPGPVCDWQINVPRCNGEETTTESGSEEGSVEEGDGCETVKDCPALNPEPPAWAIYFEHPSDCGKFCQCDWGVAIEMDCPEGLVWNQDANPGPVCDWPRNVPRCNGEEPVSSSEETTTESGSEEGSVEEGDGCETVKDCPALNPEPPAWADYRKHPSDCSKFCQCNWGVAIEMSCPPGLVWNEDASPGPVCDWPRNVPRCN</sequence>
<evidence type="ECO:0000256" key="4">
    <source>
        <dbReference type="ARBA" id="ARBA00023157"/>
    </source>
</evidence>
<keyword evidence="1" id="KW-0147">Chitin-binding</keyword>
<reference evidence="8" key="1">
    <citation type="submission" date="2020-11" db="EMBL/GenBank/DDBJ databases">
        <authorList>
            <person name="Tran Van P."/>
        </authorList>
    </citation>
    <scope>NUCLEOTIDE SEQUENCE</scope>
</reference>
<dbReference type="GO" id="GO:0005576">
    <property type="term" value="C:extracellular region"/>
    <property type="evidence" value="ECO:0007669"/>
    <property type="project" value="InterPro"/>
</dbReference>
<evidence type="ECO:0000256" key="6">
    <source>
        <dbReference type="SAM" id="MobiDB-lite"/>
    </source>
</evidence>
<dbReference type="AlphaFoldDB" id="A0A7R8WNY8"/>
<evidence type="ECO:0000313" key="8">
    <source>
        <dbReference type="EMBL" id="CAD7235382.1"/>
    </source>
</evidence>
<dbReference type="InterPro" id="IPR002557">
    <property type="entry name" value="Chitin-bd_dom"/>
</dbReference>
<dbReference type="InterPro" id="IPR051940">
    <property type="entry name" value="Chitin_bind-dev_reg"/>
</dbReference>
<feature type="signal peptide" evidence="7">
    <location>
        <begin position="1"/>
        <end position="15"/>
    </location>
</feature>
<dbReference type="PANTHER" id="PTHR23301">
    <property type="entry name" value="CHITIN BINDING PERITROPHIN-A"/>
    <property type="match status" value="1"/>
</dbReference>
<evidence type="ECO:0000256" key="3">
    <source>
        <dbReference type="ARBA" id="ARBA00022737"/>
    </source>
</evidence>
<dbReference type="EMBL" id="OB672449">
    <property type="protein sequence ID" value="CAD7235382.1"/>
    <property type="molecule type" value="Genomic_DNA"/>
</dbReference>
<keyword evidence="2 7" id="KW-0732">Signal</keyword>
<evidence type="ECO:0000256" key="2">
    <source>
        <dbReference type="ARBA" id="ARBA00022729"/>
    </source>
</evidence>
<evidence type="ECO:0000256" key="7">
    <source>
        <dbReference type="SAM" id="SignalP"/>
    </source>
</evidence>
<protein>
    <submittedName>
        <fullName evidence="8">Uncharacterized protein</fullName>
    </submittedName>
</protein>
<keyword evidence="4" id="KW-1015">Disulfide bond</keyword>
<evidence type="ECO:0000256" key="5">
    <source>
        <dbReference type="ARBA" id="ARBA00023180"/>
    </source>
</evidence>
<dbReference type="Pfam" id="PF01607">
    <property type="entry name" value="CBM_14"/>
    <property type="match status" value="3"/>
</dbReference>
<organism evidence="8">
    <name type="scientific">Cyprideis torosa</name>
    <dbReference type="NCBI Taxonomy" id="163714"/>
    <lineage>
        <taxon>Eukaryota</taxon>
        <taxon>Metazoa</taxon>
        <taxon>Ecdysozoa</taxon>
        <taxon>Arthropoda</taxon>
        <taxon>Crustacea</taxon>
        <taxon>Oligostraca</taxon>
        <taxon>Ostracoda</taxon>
        <taxon>Podocopa</taxon>
        <taxon>Podocopida</taxon>
        <taxon>Cytherocopina</taxon>
        <taxon>Cytheroidea</taxon>
        <taxon>Cytherideidae</taxon>
        <taxon>Cyprideis</taxon>
    </lineage>
</organism>
<dbReference type="PANTHER" id="PTHR23301:SF0">
    <property type="entry name" value="CHITIN-BINDING TYPE-2 DOMAIN-CONTAINING PROTEIN-RELATED"/>
    <property type="match status" value="1"/>
</dbReference>
<keyword evidence="3" id="KW-0677">Repeat</keyword>
<dbReference type="OrthoDB" id="6020543at2759"/>
<dbReference type="InterPro" id="IPR036508">
    <property type="entry name" value="Chitin-bd_dom_sf"/>
</dbReference>
<feature type="compositionally biased region" description="Low complexity" evidence="6">
    <location>
        <begin position="187"/>
        <end position="200"/>
    </location>
</feature>
<feature type="chain" id="PRO_5044006017" evidence="7">
    <location>
        <begin position="16"/>
        <end position="281"/>
    </location>
</feature>
<feature type="compositionally biased region" description="Acidic residues" evidence="6">
    <location>
        <begin position="201"/>
        <end position="212"/>
    </location>
</feature>
<feature type="region of interest" description="Disordered" evidence="6">
    <location>
        <begin position="185"/>
        <end position="214"/>
    </location>
</feature>
<feature type="compositionally biased region" description="Acidic residues" evidence="6">
    <location>
        <begin position="105"/>
        <end position="116"/>
    </location>
</feature>
<feature type="region of interest" description="Disordered" evidence="6">
    <location>
        <begin position="97"/>
        <end position="117"/>
    </location>
</feature>
<dbReference type="SMART" id="SM00494">
    <property type="entry name" value="ChtBD2"/>
    <property type="match status" value="3"/>
</dbReference>
<evidence type="ECO:0000256" key="1">
    <source>
        <dbReference type="ARBA" id="ARBA00022669"/>
    </source>
</evidence>
<name>A0A7R8WNY8_9CRUS</name>
<gene>
    <name evidence="8" type="ORF">CTOB1V02_LOCUS13197</name>
</gene>
<accession>A0A7R8WNY8</accession>
<proteinExistence type="predicted"/>
<dbReference type="GO" id="GO:0008061">
    <property type="term" value="F:chitin binding"/>
    <property type="evidence" value="ECO:0007669"/>
    <property type="project" value="UniProtKB-KW"/>
</dbReference>